<evidence type="ECO:0000313" key="2">
    <source>
        <dbReference type="Proteomes" id="UP000184330"/>
    </source>
</evidence>
<keyword evidence="2" id="KW-1185">Reference proteome</keyword>
<dbReference type="AlphaFoldDB" id="A0A1L7WRI2"/>
<evidence type="ECO:0000313" key="1">
    <source>
        <dbReference type="EMBL" id="CZR55383.1"/>
    </source>
</evidence>
<name>A0A1L7WRI2_9HELO</name>
<gene>
    <name evidence="1" type="ORF">PAC_05270</name>
</gene>
<protein>
    <submittedName>
        <fullName evidence="1">Uncharacterized protein</fullName>
    </submittedName>
</protein>
<accession>A0A1L7WRI2</accession>
<sequence length="247" mass="27993">MNRNSLGSHAAFFKLSLRPSGCWIEAQKDTVELPHFHPTVFKIFQCWVEDGCFDWDLCSGNWFTRSSPSHTKVLVGNKQHVEEALVSTSLDGLVQCYILGDYLDAPGFQNETMDQLYELYANIHYNDYEIPLYNIRYIRENTSHGSLLLRFVIDALQFCLSKKTLLLAGEKGLIPGGLAVALAAEGLEPAERVAPWSKYASAYHLHPSIKYDNPDSNVCSCTGWPGNSWVASWDTYTENLSLYHEWE</sequence>
<proteinExistence type="predicted"/>
<dbReference type="Proteomes" id="UP000184330">
    <property type="component" value="Unassembled WGS sequence"/>
</dbReference>
<organism evidence="1 2">
    <name type="scientific">Phialocephala subalpina</name>
    <dbReference type="NCBI Taxonomy" id="576137"/>
    <lineage>
        <taxon>Eukaryota</taxon>
        <taxon>Fungi</taxon>
        <taxon>Dikarya</taxon>
        <taxon>Ascomycota</taxon>
        <taxon>Pezizomycotina</taxon>
        <taxon>Leotiomycetes</taxon>
        <taxon>Helotiales</taxon>
        <taxon>Mollisiaceae</taxon>
        <taxon>Phialocephala</taxon>
        <taxon>Phialocephala fortinii species complex</taxon>
    </lineage>
</organism>
<dbReference type="EMBL" id="FJOG01000006">
    <property type="protein sequence ID" value="CZR55383.1"/>
    <property type="molecule type" value="Genomic_DNA"/>
</dbReference>
<reference evidence="1 2" key="1">
    <citation type="submission" date="2016-03" db="EMBL/GenBank/DDBJ databases">
        <authorList>
            <person name="Ploux O."/>
        </authorList>
    </citation>
    <scope>NUCLEOTIDE SEQUENCE [LARGE SCALE GENOMIC DNA]</scope>
    <source>
        <strain evidence="1 2">UAMH 11012</strain>
    </source>
</reference>
<dbReference type="OrthoDB" id="3486223at2759"/>